<keyword evidence="1" id="KW-0732">Signal</keyword>
<feature type="signal peptide" evidence="1">
    <location>
        <begin position="1"/>
        <end position="35"/>
    </location>
</feature>
<organism evidence="3 4">
    <name type="scientific">Sphingorhabdus profundilacus</name>
    <dbReference type="NCBI Taxonomy" id="2509718"/>
    <lineage>
        <taxon>Bacteria</taxon>
        <taxon>Pseudomonadati</taxon>
        <taxon>Pseudomonadota</taxon>
        <taxon>Alphaproteobacteria</taxon>
        <taxon>Sphingomonadales</taxon>
        <taxon>Sphingomonadaceae</taxon>
        <taxon>Sphingorhabdus</taxon>
    </lineage>
</organism>
<dbReference type="Pfam" id="PF03797">
    <property type="entry name" value="Autotransporter"/>
    <property type="match status" value="1"/>
</dbReference>
<reference evidence="3 4" key="1">
    <citation type="submission" date="2019-01" db="EMBL/GenBank/DDBJ databases">
        <title>Sphingorhabdus lacus sp.nov., isolated from an oligotrophic freshwater lake.</title>
        <authorList>
            <person name="Park M."/>
        </authorList>
    </citation>
    <scope>NUCLEOTIDE SEQUENCE [LARGE SCALE GENOMIC DNA]</scope>
    <source>
        <strain evidence="3 4">IMCC26285</strain>
    </source>
</reference>
<comment type="caution">
    <text evidence="3">The sequence shown here is derived from an EMBL/GenBank/DDBJ whole genome shotgun (WGS) entry which is preliminary data.</text>
</comment>
<dbReference type="InterPro" id="IPR005546">
    <property type="entry name" value="Autotransporte_beta"/>
</dbReference>
<dbReference type="AlphaFoldDB" id="A0A6I4LWB0"/>
<gene>
    <name evidence="3" type="ORF">EUU23_00065</name>
</gene>
<evidence type="ECO:0000259" key="2">
    <source>
        <dbReference type="PROSITE" id="PS51208"/>
    </source>
</evidence>
<accession>A0A6I4LWB0</accession>
<dbReference type="Proteomes" id="UP000471147">
    <property type="component" value="Unassembled WGS sequence"/>
</dbReference>
<feature type="domain" description="Autotransporter" evidence="2">
    <location>
        <begin position="130"/>
        <end position="412"/>
    </location>
</feature>
<dbReference type="SMART" id="SM00869">
    <property type="entry name" value="Autotransporter"/>
    <property type="match status" value="1"/>
</dbReference>
<keyword evidence="4" id="KW-1185">Reference proteome</keyword>
<evidence type="ECO:0000256" key="1">
    <source>
        <dbReference type="SAM" id="SignalP"/>
    </source>
</evidence>
<sequence>MRQSHGRVSPHWSNFMFNKSFVVLLLAGTSTVAHAQAIPGATPNQNGVATVLAAPIGAPSITAIELQNSLTITDPVIRADALAQLTPQAYSLVPEVSLNAVEAQETNILRYVRDQRGNAERPDGSEVTIDDAGRLSAFVIGGARFGKYDAATDRPRVKNDNRMVMGGLNLRLTPKTTLGAFGGWMQSDVDFEQSATSAPSKLSNWFAGGFGTIGVGPVYIDAWGSYTNLDWTLRRGYAFNGLSGVSNGSTSGHVWAAGAATGFSFSAGNFEIEPFAALRYAKVKVDGFSESGSPAALDIGRNDAESLRLNLGGRIGTKFDAGGVVVRPQLRGGWNKEFKLDDARTISAAFTDGTINTPFSFTTTPLRGEYFNAGAAINIAGNGPVSIAVDYDAQFAKDRQFHALSLTGRLKF</sequence>
<dbReference type="NCBIfam" id="TIGR01414">
    <property type="entry name" value="autotrans_barl"/>
    <property type="match status" value="1"/>
</dbReference>
<dbReference type="EMBL" id="SDWJ01000001">
    <property type="protein sequence ID" value="MVZ96094.1"/>
    <property type="molecule type" value="Genomic_DNA"/>
</dbReference>
<proteinExistence type="predicted"/>
<evidence type="ECO:0000313" key="4">
    <source>
        <dbReference type="Proteomes" id="UP000471147"/>
    </source>
</evidence>
<feature type="chain" id="PRO_5026182748" evidence="1">
    <location>
        <begin position="36"/>
        <end position="412"/>
    </location>
</feature>
<name>A0A6I4LWB0_9SPHN</name>
<evidence type="ECO:0000313" key="3">
    <source>
        <dbReference type="EMBL" id="MVZ96094.1"/>
    </source>
</evidence>
<dbReference type="InterPro" id="IPR036709">
    <property type="entry name" value="Autotransporte_beta_dom_sf"/>
</dbReference>
<dbReference type="SUPFAM" id="SSF103515">
    <property type="entry name" value="Autotransporter"/>
    <property type="match status" value="1"/>
</dbReference>
<protein>
    <submittedName>
        <fullName evidence="3">Autotransporter outer membrane beta-barrel domain-containing protein</fullName>
    </submittedName>
</protein>
<dbReference type="GO" id="GO:0019867">
    <property type="term" value="C:outer membrane"/>
    <property type="evidence" value="ECO:0007669"/>
    <property type="project" value="InterPro"/>
</dbReference>
<dbReference type="Gene3D" id="2.40.128.130">
    <property type="entry name" value="Autotransporter beta-domain"/>
    <property type="match status" value="1"/>
</dbReference>
<dbReference type="InterPro" id="IPR006315">
    <property type="entry name" value="OM_autotransptr_brl_dom"/>
</dbReference>
<dbReference type="PROSITE" id="PS51208">
    <property type="entry name" value="AUTOTRANSPORTER"/>
    <property type="match status" value="1"/>
</dbReference>